<proteinExistence type="predicted"/>
<evidence type="ECO:0000259" key="1">
    <source>
        <dbReference type="Pfam" id="PF25056"/>
    </source>
</evidence>
<reference evidence="2" key="1">
    <citation type="journal article" date="2014" name="Int. J. Syst. Evol. Microbiol.">
        <title>Complete genome sequence of Corynebacterium casei LMG S-19264T (=DSM 44701T), isolated from a smear-ripened cheese.</title>
        <authorList>
            <consortium name="US DOE Joint Genome Institute (JGI-PGF)"/>
            <person name="Walter F."/>
            <person name="Albersmeier A."/>
            <person name="Kalinowski J."/>
            <person name="Ruckert C."/>
        </authorList>
    </citation>
    <scope>NUCLEOTIDE SEQUENCE</scope>
    <source>
        <strain evidence="2">JCM 12862</strain>
    </source>
</reference>
<feature type="domain" description="DUF7793" evidence="1">
    <location>
        <begin position="10"/>
        <end position="121"/>
    </location>
</feature>
<dbReference type="Gene3D" id="3.40.970.30">
    <property type="entry name" value="yp_829618.1 like domains"/>
    <property type="match status" value="1"/>
</dbReference>
<dbReference type="Gene3D" id="3.40.1680.10">
    <property type="entry name" value="yp_829618.1 domain like"/>
    <property type="match status" value="1"/>
</dbReference>
<comment type="caution">
    <text evidence="2">The sequence shown here is derived from an EMBL/GenBank/DDBJ whole genome shotgun (WGS) entry which is preliminary data.</text>
</comment>
<evidence type="ECO:0000313" key="2">
    <source>
        <dbReference type="EMBL" id="GGK19014.1"/>
    </source>
</evidence>
<dbReference type="AlphaFoldDB" id="A0A8J3BL89"/>
<dbReference type="EMBL" id="BMNR01000002">
    <property type="protein sequence ID" value="GGK19014.1"/>
    <property type="molecule type" value="Genomic_DNA"/>
</dbReference>
<accession>A0A8J3BL89</accession>
<keyword evidence="3" id="KW-1185">Reference proteome</keyword>
<sequence>MNFENDFASFWIKRGILFFIYKENVEINLPAAMQIVSDRLNLQKGKAYPVLCDIRGVKNIDMNARRYFATEGSVFIKAVALISDTPLSSVFSEIYVKGNTPPIPTKIFDQDTEALRYLSEFAS</sequence>
<dbReference type="RefSeq" id="WP_188650890.1">
    <property type="nucleotide sequence ID" value="NZ_BMNR01000002.1"/>
</dbReference>
<gene>
    <name evidence="2" type="ORF">GCM10007962_11500</name>
</gene>
<evidence type="ECO:0000313" key="3">
    <source>
        <dbReference type="Proteomes" id="UP000612329"/>
    </source>
</evidence>
<organism evidence="2 3">
    <name type="scientific">Yeosuana aromativorans</name>
    <dbReference type="NCBI Taxonomy" id="288019"/>
    <lineage>
        <taxon>Bacteria</taxon>
        <taxon>Pseudomonadati</taxon>
        <taxon>Bacteroidota</taxon>
        <taxon>Flavobacteriia</taxon>
        <taxon>Flavobacteriales</taxon>
        <taxon>Flavobacteriaceae</taxon>
        <taxon>Yeosuana</taxon>
    </lineage>
</organism>
<protein>
    <recommendedName>
        <fullName evidence="1">DUF7793 domain-containing protein</fullName>
    </recommendedName>
</protein>
<reference evidence="2" key="2">
    <citation type="submission" date="2020-09" db="EMBL/GenBank/DDBJ databases">
        <authorList>
            <person name="Sun Q."/>
            <person name="Ohkuma M."/>
        </authorList>
    </citation>
    <scope>NUCLEOTIDE SEQUENCE</scope>
    <source>
        <strain evidence="2">JCM 12862</strain>
    </source>
</reference>
<name>A0A8J3BL89_9FLAO</name>
<dbReference type="Proteomes" id="UP000612329">
    <property type="component" value="Unassembled WGS sequence"/>
</dbReference>
<dbReference type="InterPro" id="IPR056695">
    <property type="entry name" value="DUF7793"/>
</dbReference>
<dbReference type="Pfam" id="PF25056">
    <property type="entry name" value="DUF7793"/>
    <property type="match status" value="1"/>
</dbReference>